<dbReference type="RefSeq" id="WP_203176440.1">
    <property type="nucleotide sequence ID" value="NZ_JAEVHM010000079.1"/>
</dbReference>
<accession>A0ABS1XVZ3</accession>
<dbReference type="EMBL" id="JAEVHM010000079">
    <property type="protein sequence ID" value="MBM0233438.1"/>
    <property type="molecule type" value="Genomic_DNA"/>
</dbReference>
<dbReference type="Proteomes" id="UP000601027">
    <property type="component" value="Unassembled WGS sequence"/>
</dbReference>
<keyword evidence="2" id="KW-1185">Reference proteome</keyword>
<protein>
    <submittedName>
        <fullName evidence="1">Uncharacterized protein</fullName>
    </submittedName>
</protein>
<evidence type="ECO:0000313" key="1">
    <source>
        <dbReference type="EMBL" id="MBM0233438.1"/>
    </source>
</evidence>
<comment type="caution">
    <text evidence="1">The sequence shown here is derived from an EMBL/GenBank/DDBJ whole genome shotgun (WGS) entry which is preliminary data.</text>
</comment>
<organism evidence="1 2">
    <name type="scientific">Micromonospora parastrephiae</name>
    <dbReference type="NCBI Taxonomy" id="2806101"/>
    <lineage>
        <taxon>Bacteria</taxon>
        <taxon>Bacillati</taxon>
        <taxon>Actinomycetota</taxon>
        <taxon>Actinomycetes</taxon>
        <taxon>Micromonosporales</taxon>
        <taxon>Micromonosporaceae</taxon>
        <taxon>Micromonospora</taxon>
    </lineage>
</organism>
<name>A0ABS1XVZ3_9ACTN</name>
<reference evidence="1 2" key="1">
    <citation type="submission" date="2021-01" db="EMBL/GenBank/DDBJ databases">
        <title>Draft genome sequence of Micromonospora sp. strain STR1_7.</title>
        <authorList>
            <person name="Karlyshev A."/>
            <person name="Jawad R."/>
        </authorList>
    </citation>
    <scope>NUCLEOTIDE SEQUENCE [LARGE SCALE GENOMIC DNA]</scope>
    <source>
        <strain evidence="1 2">STR1-7</strain>
    </source>
</reference>
<sequence>MAVTHQPRVAWDTARAIVDATRDEELFGWLSVQLGDLLGPAYQDSLDATRDQLRHDPDGVRASAEAGLWRTRVEDLLRARPELAGELRGLTTLAAGLLRERSGHRPSTLS</sequence>
<evidence type="ECO:0000313" key="2">
    <source>
        <dbReference type="Proteomes" id="UP000601027"/>
    </source>
</evidence>
<proteinExistence type="predicted"/>
<gene>
    <name evidence="1" type="ORF">JNW91_17195</name>
</gene>